<organism evidence="1 2">
    <name type="scientific">Atopomonas hussainii</name>
    <dbReference type="NCBI Taxonomy" id="1429083"/>
    <lineage>
        <taxon>Bacteria</taxon>
        <taxon>Pseudomonadati</taxon>
        <taxon>Pseudomonadota</taxon>
        <taxon>Gammaproteobacteria</taxon>
        <taxon>Pseudomonadales</taxon>
        <taxon>Pseudomonadaceae</taxon>
        <taxon>Atopomonas</taxon>
    </lineage>
</organism>
<dbReference type="AlphaFoldDB" id="A0A1H7MMA9"/>
<reference evidence="1 2" key="1">
    <citation type="submission" date="2016-10" db="EMBL/GenBank/DDBJ databases">
        <authorList>
            <person name="de Groot N.N."/>
        </authorList>
    </citation>
    <scope>NUCLEOTIDE SEQUENCE [LARGE SCALE GENOMIC DNA]</scope>
    <source>
        <strain evidence="1 2">JCM 19513</strain>
    </source>
</reference>
<name>A0A1H7MMA9_9GAMM</name>
<gene>
    <name evidence="1" type="ORF">SAMN05216214_108113</name>
</gene>
<keyword evidence="2" id="KW-1185">Reference proteome</keyword>
<proteinExistence type="predicted"/>
<accession>A0A1H7MMA9</accession>
<protein>
    <recommendedName>
        <fullName evidence="3">Type II toxin-antitoxin system HicA family toxin</fullName>
    </recommendedName>
</protein>
<evidence type="ECO:0000313" key="2">
    <source>
        <dbReference type="Proteomes" id="UP000185766"/>
    </source>
</evidence>
<dbReference type="EMBL" id="FOAS01000008">
    <property type="protein sequence ID" value="SEL11998.1"/>
    <property type="molecule type" value="Genomic_DNA"/>
</dbReference>
<dbReference type="Proteomes" id="UP000185766">
    <property type="component" value="Unassembled WGS sequence"/>
</dbReference>
<evidence type="ECO:0008006" key="3">
    <source>
        <dbReference type="Google" id="ProtNLM"/>
    </source>
</evidence>
<evidence type="ECO:0000313" key="1">
    <source>
        <dbReference type="EMBL" id="SEL11998.1"/>
    </source>
</evidence>
<sequence>MRKYCSDKDFDFVIRCLLRHGWGYQRGGKHGKLTHPSLRRPITVSISPSGRRSLQRFKQTVLSTHNCTGVTKSQM</sequence>